<dbReference type="EMBL" id="CM040482">
    <property type="protein sequence ID" value="MCI4395198.1"/>
    <property type="molecule type" value="Genomic_DNA"/>
</dbReference>
<keyword evidence="2" id="KW-1185">Reference proteome</keyword>
<gene>
    <name evidence="1" type="ORF">PGIGA_G00177630</name>
</gene>
<evidence type="ECO:0000313" key="1">
    <source>
        <dbReference type="EMBL" id="MCI4395198.1"/>
    </source>
</evidence>
<organism evidence="1 2">
    <name type="scientific">Pangasianodon gigas</name>
    <name type="common">Mekong giant catfish</name>
    <name type="synonym">Pangasius gigas</name>
    <dbReference type="NCBI Taxonomy" id="30993"/>
    <lineage>
        <taxon>Eukaryota</taxon>
        <taxon>Metazoa</taxon>
        <taxon>Chordata</taxon>
        <taxon>Craniata</taxon>
        <taxon>Vertebrata</taxon>
        <taxon>Euteleostomi</taxon>
        <taxon>Actinopterygii</taxon>
        <taxon>Neopterygii</taxon>
        <taxon>Teleostei</taxon>
        <taxon>Ostariophysi</taxon>
        <taxon>Siluriformes</taxon>
        <taxon>Pangasiidae</taxon>
        <taxon>Pangasianodon</taxon>
    </lineage>
</organism>
<comment type="caution">
    <text evidence="1">The sequence shown here is derived from an EMBL/GenBank/DDBJ whole genome shotgun (WGS) entry which is preliminary data.</text>
</comment>
<accession>A0ACC5XV58</accession>
<name>A0ACC5XV58_PANGG</name>
<evidence type="ECO:0000313" key="2">
    <source>
        <dbReference type="Proteomes" id="UP000829447"/>
    </source>
</evidence>
<reference evidence="1 2" key="1">
    <citation type="journal article" date="2022" name="bioRxiv">
        <title>An ancient truncated duplication of the anti-Mullerian hormone receptor type 2 gene is a potential conserved master sex determinant in the Pangasiidae catfish family.</title>
        <authorList>
            <person name="Wen M."/>
            <person name="Pan Q."/>
            <person name="Jouanno E."/>
            <person name="Montfort J."/>
            <person name="Zahm M."/>
            <person name="Cabau C."/>
            <person name="Klopp C."/>
            <person name="Iampietro C."/>
            <person name="Roques C."/>
            <person name="Bouchez O."/>
            <person name="Castinel A."/>
            <person name="Donnadieu C."/>
            <person name="Parrinello H."/>
            <person name="Poncet C."/>
            <person name="Belmonte E."/>
            <person name="Gautier V."/>
            <person name="Avarre J.-C."/>
            <person name="Dugue R."/>
            <person name="Gustiano R."/>
            <person name="Ha T.T.T."/>
            <person name="Campet M."/>
            <person name="Sriphairoj K."/>
            <person name="Ribolli J."/>
            <person name="de Almeida F.L."/>
            <person name="Desvignes T."/>
            <person name="Postlethwait J.H."/>
            <person name="Bucao C.F."/>
            <person name="Robinson-Rechavi M."/>
            <person name="Bobe J."/>
            <person name="Herpin A."/>
            <person name="Guiguen Y."/>
        </authorList>
    </citation>
    <scope>NUCLEOTIDE SEQUENCE [LARGE SCALE GENOMIC DNA]</scope>
    <source>
        <strain evidence="1">YG-Dec2019</strain>
    </source>
</reference>
<proteinExistence type="predicted"/>
<dbReference type="Proteomes" id="UP000829447">
    <property type="component" value="Linkage Group LG29"/>
</dbReference>
<sequence length="423" mass="47563">MTSARGSSGSVGHFSPEDQLNGGFQKKPIKEEPEDEDYRFGKTSSCVGHVALVDQLNEEFHEKLVKEEPEDGDYFCGETSSCVVHLTLVDQQTEGFQEKPLKEEEPNEDDYLYCEYCRSFFINKCEIHGPALFLPDTPVPRGVSDRARQTLPPGLELRQSGIPDAGLGVFNKGDTVPVGAHFGPYQGDLIYKSKHFEKYIDAKRVTHANWMRYVNCAHNNEETNLVAFQYQGEIFYRCCRPIKPRQELLVWYEEKYAKDLGVTFNCIWNKKCSSQTAVVGGFWNCQSAVKIADFISALASHYSLDFLALTETWISPQNSATPAALSYAYAFSHTPWEAGRGGGTGLLVIRSWYFTPLSLSHLNISSFKYHAVTVTSPINLPIIVIYHPPGPLGDFLEEMDTLLSVFLTENTPFTVLRGFNLPF</sequence>
<protein>
    <submittedName>
        <fullName evidence="1">Uncharacterized protein</fullName>
    </submittedName>
</protein>